<evidence type="ECO:0000313" key="2">
    <source>
        <dbReference type="EMBL" id="KAG0481017.1"/>
    </source>
</evidence>
<evidence type="ECO:0000313" key="3">
    <source>
        <dbReference type="Proteomes" id="UP000636800"/>
    </source>
</evidence>
<protein>
    <submittedName>
        <fullName evidence="2">Uncharacterized protein</fullName>
    </submittedName>
</protein>
<sequence>MGNQKTSSVASRAWRLLRFAFLWARRDRTLKQRSLIRPRIIKRASYSYRLHYSEREFSFDDTPARHFKTHNRSASLGRLLPCITPTAASVADDDEFDEGRVLFHSCTEAEDSGDHERADDDEDDEWGSHASCCTTSSSDVEEEEIDTKAEKFITDFYKQMRLQDLGHGDMLRS</sequence>
<gene>
    <name evidence="2" type="ORF">HPP92_011875</name>
</gene>
<evidence type="ECO:0000256" key="1">
    <source>
        <dbReference type="SAM" id="MobiDB-lite"/>
    </source>
</evidence>
<accession>A0A835R7W9</accession>
<reference evidence="2 3" key="1">
    <citation type="journal article" date="2020" name="Nat. Food">
        <title>A phased Vanilla planifolia genome enables genetic improvement of flavour and production.</title>
        <authorList>
            <person name="Hasing T."/>
            <person name="Tang H."/>
            <person name="Brym M."/>
            <person name="Khazi F."/>
            <person name="Huang T."/>
            <person name="Chambers A.H."/>
        </authorList>
    </citation>
    <scope>NUCLEOTIDE SEQUENCE [LARGE SCALE GENOMIC DNA]</scope>
    <source>
        <tissue evidence="2">Leaf</tissue>
    </source>
</reference>
<dbReference type="InterPro" id="IPR008480">
    <property type="entry name" value="DUF761_pln"/>
</dbReference>
<dbReference type="Pfam" id="PF05553">
    <property type="entry name" value="DUF761"/>
    <property type="match status" value="1"/>
</dbReference>
<name>A0A835R7W9_VANPL</name>
<dbReference type="EMBL" id="JADCNL010000005">
    <property type="protein sequence ID" value="KAG0481017.1"/>
    <property type="molecule type" value="Genomic_DNA"/>
</dbReference>
<organism evidence="2 3">
    <name type="scientific">Vanilla planifolia</name>
    <name type="common">Vanilla</name>
    <dbReference type="NCBI Taxonomy" id="51239"/>
    <lineage>
        <taxon>Eukaryota</taxon>
        <taxon>Viridiplantae</taxon>
        <taxon>Streptophyta</taxon>
        <taxon>Embryophyta</taxon>
        <taxon>Tracheophyta</taxon>
        <taxon>Spermatophyta</taxon>
        <taxon>Magnoliopsida</taxon>
        <taxon>Liliopsida</taxon>
        <taxon>Asparagales</taxon>
        <taxon>Orchidaceae</taxon>
        <taxon>Vanilloideae</taxon>
        <taxon>Vanilleae</taxon>
        <taxon>Vanilla</taxon>
    </lineage>
</organism>
<dbReference type="PANTHER" id="PTHR33265">
    <property type="entry name" value="AVR9/CF-9 RAPIDLY ELICITED PROTEIN-RELATED"/>
    <property type="match status" value="1"/>
</dbReference>
<feature type="region of interest" description="Disordered" evidence="1">
    <location>
        <begin position="111"/>
        <end position="145"/>
    </location>
</feature>
<proteinExistence type="predicted"/>
<dbReference type="Proteomes" id="UP000636800">
    <property type="component" value="Chromosome 5"/>
</dbReference>
<comment type="caution">
    <text evidence="2">The sequence shown here is derived from an EMBL/GenBank/DDBJ whole genome shotgun (WGS) entry which is preliminary data.</text>
</comment>
<keyword evidence="3" id="KW-1185">Reference proteome</keyword>
<dbReference type="AlphaFoldDB" id="A0A835R7W9"/>
<dbReference type="PANTHER" id="PTHR33265:SF5">
    <property type="entry name" value="COTTON FIBER PROTEIN"/>
    <property type="match status" value="1"/>
</dbReference>